<evidence type="ECO:0000313" key="2">
    <source>
        <dbReference type="Proteomes" id="UP001056120"/>
    </source>
</evidence>
<dbReference type="EMBL" id="CM042033">
    <property type="protein sequence ID" value="KAI3773672.1"/>
    <property type="molecule type" value="Genomic_DNA"/>
</dbReference>
<accession>A0ACB9FR47</accession>
<gene>
    <name evidence="1" type="ORF">L1987_48202</name>
</gene>
<organism evidence="1 2">
    <name type="scientific">Smallanthus sonchifolius</name>
    <dbReference type="NCBI Taxonomy" id="185202"/>
    <lineage>
        <taxon>Eukaryota</taxon>
        <taxon>Viridiplantae</taxon>
        <taxon>Streptophyta</taxon>
        <taxon>Embryophyta</taxon>
        <taxon>Tracheophyta</taxon>
        <taxon>Spermatophyta</taxon>
        <taxon>Magnoliopsida</taxon>
        <taxon>eudicotyledons</taxon>
        <taxon>Gunneridae</taxon>
        <taxon>Pentapetalae</taxon>
        <taxon>asterids</taxon>
        <taxon>campanulids</taxon>
        <taxon>Asterales</taxon>
        <taxon>Asteraceae</taxon>
        <taxon>Asteroideae</taxon>
        <taxon>Heliantheae alliance</taxon>
        <taxon>Millerieae</taxon>
        <taxon>Smallanthus</taxon>
    </lineage>
</organism>
<sequence>MRRAPLVATNAEGDWIQLLDDGGGGGEFKENGWRNSNERNKGIGDTMVIDDGEPHTEIKLGKLKGISSIKLVDHGDHSLMENRRWGLVYSRKRTKRESYGCIDLDKKFRKKFSKKQSRKNIVSDGLPPICFAT</sequence>
<comment type="caution">
    <text evidence="1">The sequence shown here is derived from an EMBL/GenBank/DDBJ whole genome shotgun (WGS) entry which is preliminary data.</text>
</comment>
<protein>
    <submittedName>
        <fullName evidence="1">Uncharacterized protein</fullName>
    </submittedName>
</protein>
<dbReference type="Proteomes" id="UP001056120">
    <property type="component" value="Linkage Group LG16"/>
</dbReference>
<name>A0ACB9FR47_9ASTR</name>
<proteinExistence type="predicted"/>
<reference evidence="2" key="1">
    <citation type="journal article" date="2022" name="Mol. Ecol. Resour.">
        <title>The genomes of chicory, endive, great burdock and yacon provide insights into Asteraceae palaeo-polyploidization history and plant inulin production.</title>
        <authorList>
            <person name="Fan W."/>
            <person name="Wang S."/>
            <person name="Wang H."/>
            <person name="Wang A."/>
            <person name="Jiang F."/>
            <person name="Liu H."/>
            <person name="Zhao H."/>
            <person name="Xu D."/>
            <person name="Zhang Y."/>
        </authorList>
    </citation>
    <scope>NUCLEOTIDE SEQUENCE [LARGE SCALE GENOMIC DNA]</scope>
    <source>
        <strain evidence="2">cv. Yunnan</strain>
    </source>
</reference>
<keyword evidence="2" id="KW-1185">Reference proteome</keyword>
<evidence type="ECO:0000313" key="1">
    <source>
        <dbReference type="EMBL" id="KAI3773672.1"/>
    </source>
</evidence>
<reference evidence="1 2" key="2">
    <citation type="journal article" date="2022" name="Mol. Ecol. Resour.">
        <title>The genomes of chicory, endive, great burdock and yacon provide insights into Asteraceae paleo-polyploidization history and plant inulin production.</title>
        <authorList>
            <person name="Fan W."/>
            <person name="Wang S."/>
            <person name="Wang H."/>
            <person name="Wang A."/>
            <person name="Jiang F."/>
            <person name="Liu H."/>
            <person name="Zhao H."/>
            <person name="Xu D."/>
            <person name="Zhang Y."/>
        </authorList>
    </citation>
    <scope>NUCLEOTIDE SEQUENCE [LARGE SCALE GENOMIC DNA]</scope>
    <source>
        <strain evidence="2">cv. Yunnan</strain>
        <tissue evidence="1">Leaves</tissue>
    </source>
</reference>